<keyword evidence="3" id="KW-0547">Nucleotide-binding</keyword>
<dbReference type="EMBL" id="CP042387">
    <property type="protein sequence ID" value="QEA44089.1"/>
    <property type="molecule type" value="Genomic_DNA"/>
</dbReference>
<sequence>MGIIETKDFGVRYGEKVIFSDANIDIPAGRFFAILGENGAGKTSFVKALIGQNVQTVGQLSRQVKRIGFVPQFRDITRDYPLQISEFVGLTFNRGWRLWWNTKEKQAIQAALSRMDLLAIADQRLGLVSGGQKQRAFVAQALVQQPDLLILDESTASLDHEHKVQLLKTVQQLQKEQQLTILFITHELKLISQFADGYLLFENGRVTQGDKVALQALTKQMTHMHEAHVHEENEVHDVQL</sequence>
<keyword evidence="2" id="KW-0813">Transport</keyword>
<keyword evidence="4 6" id="KW-0067">ATP-binding</keyword>
<dbReference type="GO" id="GO:0005524">
    <property type="term" value="F:ATP binding"/>
    <property type="evidence" value="ECO:0007669"/>
    <property type="project" value="UniProtKB-KW"/>
</dbReference>
<proteinExistence type="inferred from homology"/>
<dbReference type="PANTHER" id="PTHR42734">
    <property type="entry name" value="METAL TRANSPORT SYSTEM ATP-BINDING PROTEIN TM_0124-RELATED"/>
    <property type="match status" value="1"/>
</dbReference>
<dbReference type="PROSITE" id="PS50893">
    <property type="entry name" value="ABC_TRANSPORTER_2"/>
    <property type="match status" value="1"/>
</dbReference>
<dbReference type="SUPFAM" id="SSF52540">
    <property type="entry name" value="P-loop containing nucleoside triphosphate hydrolases"/>
    <property type="match status" value="1"/>
</dbReference>
<dbReference type="RefSeq" id="WP_029509601.1">
    <property type="nucleotide sequence ID" value="NZ_BJMJ01000005.1"/>
</dbReference>
<dbReference type="SMART" id="SM00382">
    <property type="entry name" value="AAA"/>
    <property type="match status" value="1"/>
</dbReference>
<feature type="domain" description="ABC transporter" evidence="5">
    <location>
        <begin position="4"/>
        <end position="228"/>
    </location>
</feature>
<gene>
    <name evidence="6" type="ORF">FGL83_05170</name>
</gene>
<dbReference type="InterPro" id="IPR027417">
    <property type="entry name" value="P-loop_NTPase"/>
</dbReference>
<dbReference type="InterPro" id="IPR050153">
    <property type="entry name" value="Metal_Ion_Import_ABC"/>
</dbReference>
<dbReference type="InterPro" id="IPR003439">
    <property type="entry name" value="ABC_transporter-like_ATP-bd"/>
</dbReference>
<evidence type="ECO:0000256" key="1">
    <source>
        <dbReference type="ARBA" id="ARBA00005417"/>
    </source>
</evidence>
<keyword evidence="7" id="KW-1185">Reference proteome</keyword>
<name>A0AAP9ECT7_LEULA</name>
<accession>A0AAP9ECT7</accession>
<evidence type="ECO:0000256" key="4">
    <source>
        <dbReference type="ARBA" id="ARBA00022840"/>
    </source>
</evidence>
<evidence type="ECO:0000313" key="6">
    <source>
        <dbReference type="EMBL" id="QEA44089.1"/>
    </source>
</evidence>
<protein>
    <submittedName>
        <fullName evidence="6">ATP-binding cassette domain-containing protein</fullName>
    </submittedName>
</protein>
<dbReference type="AlphaFoldDB" id="A0AAP9ECT7"/>
<dbReference type="InterPro" id="IPR003593">
    <property type="entry name" value="AAA+_ATPase"/>
</dbReference>
<evidence type="ECO:0000256" key="2">
    <source>
        <dbReference type="ARBA" id="ARBA00022448"/>
    </source>
</evidence>
<dbReference type="PANTHER" id="PTHR42734:SF17">
    <property type="entry name" value="METAL TRANSPORT SYSTEM ATP-BINDING PROTEIN TM_0124-RELATED"/>
    <property type="match status" value="1"/>
</dbReference>
<dbReference type="Proteomes" id="UP000321298">
    <property type="component" value="Chromosome"/>
</dbReference>
<comment type="similarity">
    <text evidence="1">Belongs to the ABC transporter superfamily.</text>
</comment>
<evidence type="ECO:0000256" key="3">
    <source>
        <dbReference type="ARBA" id="ARBA00022741"/>
    </source>
</evidence>
<dbReference type="InterPro" id="IPR017871">
    <property type="entry name" value="ABC_transporter-like_CS"/>
</dbReference>
<evidence type="ECO:0000313" key="7">
    <source>
        <dbReference type="Proteomes" id="UP000321298"/>
    </source>
</evidence>
<organism evidence="6 7">
    <name type="scientific">Leuconostoc lactis</name>
    <dbReference type="NCBI Taxonomy" id="1246"/>
    <lineage>
        <taxon>Bacteria</taxon>
        <taxon>Bacillati</taxon>
        <taxon>Bacillota</taxon>
        <taxon>Bacilli</taxon>
        <taxon>Lactobacillales</taxon>
        <taxon>Lactobacillaceae</taxon>
        <taxon>Leuconostoc</taxon>
    </lineage>
</organism>
<dbReference type="Gene3D" id="3.40.50.300">
    <property type="entry name" value="P-loop containing nucleotide triphosphate hydrolases"/>
    <property type="match status" value="1"/>
</dbReference>
<dbReference type="GO" id="GO:0016887">
    <property type="term" value="F:ATP hydrolysis activity"/>
    <property type="evidence" value="ECO:0007669"/>
    <property type="project" value="InterPro"/>
</dbReference>
<evidence type="ECO:0000259" key="5">
    <source>
        <dbReference type="PROSITE" id="PS50893"/>
    </source>
</evidence>
<dbReference type="GeneID" id="66531579"/>
<dbReference type="Pfam" id="PF00005">
    <property type="entry name" value="ABC_tran"/>
    <property type="match status" value="1"/>
</dbReference>
<reference evidence="6 7" key="1">
    <citation type="submission" date="2019-06" db="EMBL/GenBank/DDBJ databases">
        <title>Genome analyses of bacteria isolated from kimchi.</title>
        <authorList>
            <person name="Lee S."/>
            <person name="Ahn S."/>
            <person name="Roh S."/>
        </authorList>
    </citation>
    <scope>NUCLEOTIDE SEQUENCE [LARGE SCALE GENOMIC DNA]</scope>
    <source>
        <strain evidence="6 7">CBA3625</strain>
    </source>
</reference>
<dbReference type="PROSITE" id="PS00211">
    <property type="entry name" value="ABC_TRANSPORTER_1"/>
    <property type="match status" value="1"/>
</dbReference>